<comment type="catalytic activity">
    <reaction evidence="11">
        <text>2 [molybdopterin-synthase sulfur-carrier protein]-C-terminal-Gly-aminoethanethioate + cyclic pyranopterin phosphate + H2O = molybdopterin + 2 [molybdopterin-synthase sulfur-carrier protein]-C-terminal Gly-Gly + 2 H(+)</text>
        <dbReference type="Rhea" id="RHEA:26333"/>
        <dbReference type="Rhea" id="RHEA-COMP:12202"/>
        <dbReference type="Rhea" id="RHEA-COMP:19907"/>
        <dbReference type="ChEBI" id="CHEBI:15377"/>
        <dbReference type="ChEBI" id="CHEBI:15378"/>
        <dbReference type="ChEBI" id="CHEBI:58698"/>
        <dbReference type="ChEBI" id="CHEBI:59648"/>
        <dbReference type="ChEBI" id="CHEBI:90778"/>
        <dbReference type="ChEBI" id="CHEBI:232372"/>
        <dbReference type="EC" id="2.8.1.12"/>
    </reaction>
</comment>
<dbReference type="GO" id="GO:0030366">
    <property type="term" value="F:molybdopterin synthase activity"/>
    <property type="evidence" value="ECO:0007669"/>
    <property type="project" value="UniProtKB-EC"/>
</dbReference>
<dbReference type="InterPro" id="IPR003448">
    <property type="entry name" value="Mopterin_biosynth_MoaE"/>
</dbReference>
<dbReference type="EMBL" id="PIPX01000002">
    <property type="protein sequence ID" value="RUO53375.1"/>
    <property type="molecule type" value="Genomic_DNA"/>
</dbReference>
<dbReference type="CDD" id="cd00756">
    <property type="entry name" value="MoaE"/>
    <property type="match status" value="1"/>
</dbReference>
<dbReference type="AlphaFoldDB" id="A0A432XX88"/>
<sequence length="155" mass="17097">MSIAVRVQHEDFSVADEYQALVGSSDCGAVVTFTGLVRELAEGGLQALHLEHYSGMTEQVLEQVARQAQQRWQVEQLTIVHRIGNLALNEQIVFVGVASPHRCAGFEACMFVMDFLKTQAPFWKREETSSGSAWVAAKATDQVAAERWQVSDVSA</sequence>
<dbReference type="PANTHER" id="PTHR23404">
    <property type="entry name" value="MOLYBDOPTERIN SYNTHASE RELATED"/>
    <property type="match status" value="1"/>
</dbReference>
<keyword evidence="5" id="KW-0501">Molybdenum cofactor biosynthesis</keyword>
<evidence type="ECO:0000256" key="10">
    <source>
        <dbReference type="ARBA" id="ARBA00032474"/>
    </source>
</evidence>
<dbReference type="InterPro" id="IPR036563">
    <property type="entry name" value="MoaE_sf"/>
</dbReference>
<proteinExistence type="inferred from homology"/>
<dbReference type="RefSeq" id="WP_126772959.1">
    <property type="nucleotide sequence ID" value="NZ_PIPX01000002.1"/>
</dbReference>
<evidence type="ECO:0000256" key="5">
    <source>
        <dbReference type="ARBA" id="ARBA00023150"/>
    </source>
</evidence>
<keyword evidence="13" id="KW-1185">Reference proteome</keyword>
<dbReference type="OrthoDB" id="9803224at2"/>
<evidence type="ECO:0000313" key="13">
    <source>
        <dbReference type="Proteomes" id="UP000287649"/>
    </source>
</evidence>
<evidence type="ECO:0000256" key="11">
    <source>
        <dbReference type="ARBA" id="ARBA00049878"/>
    </source>
</evidence>
<comment type="caution">
    <text evidence="12">The sequence shown here is derived from an EMBL/GenBank/DDBJ whole genome shotgun (WGS) entry which is preliminary data.</text>
</comment>
<reference evidence="13" key="1">
    <citation type="journal article" date="2018" name="Front. Microbiol.">
        <title>Genome-Based Analysis Reveals the Taxonomy and Diversity of the Family Idiomarinaceae.</title>
        <authorList>
            <person name="Liu Y."/>
            <person name="Lai Q."/>
            <person name="Shao Z."/>
        </authorList>
    </citation>
    <scope>NUCLEOTIDE SEQUENCE [LARGE SCALE GENOMIC DNA]</scope>
    <source>
        <strain evidence="13">PO-M2</strain>
    </source>
</reference>
<comment type="pathway">
    <text evidence="1">Cofactor biosynthesis; molybdopterin biosynthesis.</text>
</comment>
<accession>A0A432XX88</accession>
<gene>
    <name evidence="12" type="ORF">CWI70_09290</name>
</gene>
<dbReference type="Pfam" id="PF02391">
    <property type="entry name" value="MoaE"/>
    <property type="match status" value="1"/>
</dbReference>
<protein>
    <recommendedName>
        <fullName evidence="4">Molybdopterin synthase catalytic subunit</fullName>
        <ecNumber evidence="3">2.8.1.12</ecNumber>
    </recommendedName>
    <alternativeName>
        <fullName evidence="9">MPT synthase subunit 2</fullName>
    </alternativeName>
    <alternativeName>
        <fullName evidence="7">Molybdenum cofactor biosynthesis protein E</fullName>
    </alternativeName>
    <alternativeName>
        <fullName evidence="8">Molybdopterin-converting factor large subunit</fullName>
    </alternativeName>
    <alternativeName>
        <fullName evidence="10">Molybdopterin-converting factor subunit 2</fullName>
    </alternativeName>
</protein>
<comment type="similarity">
    <text evidence="2">Belongs to the MoaE family.</text>
</comment>
<dbReference type="Proteomes" id="UP000287649">
    <property type="component" value="Unassembled WGS sequence"/>
</dbReference>
<dbReference type="EC" id="2.8.1.12" evidence="3"/>
<evidence type="ECO:0000256" key="4">
    <source>
        <dbReference type="ARBA" id="ARBA00013858"/>
    </source>
</evidence>
<evidence type="ECO:0000256" key="3">
    <source>
        <dbReference type="ARBA" id="ARBA00011950"/>
    </source>
</evidence>
<dbReference type="UniPathway" id="UPA00344"/>
<name>A0A432XX88_9GAMM</name>
<evidence type="ECO:0000256" key="2">
    <source>
        <dbReference type="ARBA" id="ARBA00005426"/>
    </source>
</evidence>
<dbReference type="GO" id="GO:0006777">
    <property type="term" value="P:Mo-molybdopterin cofactor biosynthetic process"/>
    <property type="evidence" value="ECO:0007669"/>
    <property type="project" value="UniProtKB-KW"/>
</dbReference>
<evidence type="ECO:0000256" key="6">
    <source>
        <dbReference type="ARBA" id="ARBA00026066"/>
    </source>
</evidence>
<evidence type="ECO:0000256" key="7">
    <source>
        <dbReference type="ARBA" id="ARBA00029745"/>
    </source>
</evidence>
<dbReference type="NCBIfam" id="NF007959">
    <property type="entry name" value="PRK10678.1"/>
    <property type="match status" value="1"/>
</dbReference>
<organism evidence="12 13">
    <name type="scientific">Pseudidiomarina homiensis</name>
    <dbReference type="NCBI Taxonomy" id="364198"/>
    <lineage>
        <taxon>Bacteria</taxon>
        <taxon>Pseudomonadati</taxon>
        <taxon>Pseudomonadota</taxon>
        <taxon>Gammaproteobacteria</taxon>
        <taxon>Alteromonadales</taxon>
        <taxon>Idiomarinaceae</taxon>
        <taxon>Pseudidiomarina</taxon>
    </lineage>
</organism>
<dbReference type="SUPFAM" id="SSF54690">
    <property type="entry name" value="Molybdopterin synthase subunit MoaE"/>
    <property type="match status" value="1"/>
</dbReference>
<evidence type="ECO:0000256" key="9">
    <source>
        <dbReference type="ARBA" id="ARBA00030781"/>
    </source>
</evidence>
<dbReference type="Gene3D" id="3.90.1170.40">
    <property type="entry name" value="Molybdopterin biosynthesis MoaE subunit"/>
    <property type="match status" value="1"/>
</dbReference>
<evidence type="ECO:0000256" key="8">
    <source>
        <dbReference type="ARBA" id="ARBA00030407"/>
    </source>
</evidence>
<evidence type="ECO:0000256" key="1">
    <source>
        <dbReference type="ARBA" id="ARBA00005046"/>
    </source>
</evidence>
<comment type="subunit">
    <text evidence="6">Heterotetramer of 2 MoaD subunits and 2 MoaE subunits. Also stable as homodimer. The enzyme changes between these two forms during catalysis.</text>
</comment>
<evidence type="ECO:0000313" key="12">
    <source>
        <dbReference type="EMBL" id="RUO53375.1"/>
    </source>
</evidence>